<dbReference type="Proteomes" id="UP000886043">
    <property type="component" value="Unassembled WGS sequence"/>
</dbReference>
<dbReference type="InterPro" id="IPR050090">
    <property type="entry name" value="Tyrosine_recombinase_XerCD"/>
</dbReference>
<name>A0A7C3GVA0_9BACT</name>
<evidence type="ECO:0000259" key="6">
    <source>
        <dbReference type="PROSITE" id="PS51898"/>
    </source>
</evidence>
<dbReference type="EMBL" id="DRMH01000082">
    <property type="protein sequence ID" value="HFC98104.1"/>
    <property type="molecule type" value="Genomic_DNA"/>
</dbReference>
<dbReference type="InterPro" id="IPR044068">
    <property type="entry name" value="CB"/>
</dbReference>
<comment type="caution">
    <text evidence="8">The sequence shown here is derived from an EMBL/GenBank/DDBJ whole genome shotgun (WGS) entry which is preliminary data.</text>
</comment>
<evidence type="ECO:0000256" key="5">
    <source>
        <dbReference type="PROSITE-ProRule" id="PRU01248"/>
    </source>
</evidence>
<dbReference type="PANTHER" id="PTHR30349">
    <property type="entry name" value="PHAGE INTEGRASE-RELATED"/>
    <property type="match status" value="1"/>
</dbReference>
<keyword evidence="3 5" id="KW-0238">DNA-binding</keyword>
<dbReference type="PANTHER" id="PTHR30349:SF64">
    <property type="entry name" value="PROPHAGE INTEGRASE INTD-RELATED"/>
    <property type="match status" value="1"/>
</dbReference>
<dbReference type="InterPro" id="IPR004107">
    <property type="entry name" value="Integrase_SAM-like_N"/>
</dbReference>
<comment type="similarity">
    <text evidence="1">Belongs to the 'phage' integrase family.</text>
</comment>
<evidence type="ECO:0000256" key="3">
    <source>
        <dbReference type="ARBA" id="ARBA00023125"/>
    </source>
</evidence>
<evidence type="ECO:0000256" key="4">
    <source>
        <dbReference type="ARBA" id="ARBA00023172"/>
    </source>
</evidence>
<dbReference type="InterPro" id="IPR013762">
    <property type="entry name" value="Integrase-like_cat_sf"/>
</dbReference>
<dbReference type="GO" id="GO:0003677">
    <property type="term" value="F:DNA binding"/>
    <property type="evidence" value="ECO:0007669"/>
    <property type="project" value="UniProtKB-UniRule"/>
</dbReference>
<evidence type="ECO:0000259" key="7">
    <source>
        <dbReference type="PROSITE" id="PS51900"/>
    </source>
</evidence>
<organism evidence="8">
    <name type="scientific">Thermosulfurimonas dismutans</name>
    <dbReference type="NCBI Taxonomy" id="999894"/>
    <lineage>
        <taxon>Bacteria</taxon>
        <taxon>Pseudomonadati</taxon>
        <taxon>Thermodesulfobacteriota</taxon>
        <taxon>Thermodesulfobacteria</taxon>
        <taxon>Thermodesulfobacteriales</taxon>
        <taxon>Thermodesulfobacteriaceae</taxon>
        <taxon>Thermosulfurimonas</taxon>
    </lineage>
</organism>
<dbReference type="PROSITE" id="PS51898">
    <property type="entry name" value="TYR_RECOMBINASE"/>
    <property type="match status" value="1"/>
</dbReference>
<dbReference type="Pfam" id="PF14659">
    <property type="entry name" value="Phage_int_SAM_3"/>
    <property type="match status" value="1"/>
</dbReference>
<dbReference type="InterPro" id="IPR002104">
    <property type="entry name" value="Integrase_catalytic"/>
</dbReference>
<dbReference type="AlphaFoldDB" id="A0A7C3GVA0"/>
<protein>
    <submittedName>
        <fullName evidence="8">Uncharacterized protein</fullName>
    </submittedName>
</protein>
<evidence type="ECO:0000256" key="1">
    <source>
        <dbReference type="ARBA" id="ARBA00008857"/>
    </source>
</evidence>
<dbReference type="PROSITE" id="PS51900">
    <property type="entry name" value="CB"/>
    <property type="match status" value="1"/>
</dbReference>
<dbReference type="GO" id="GO:0015074">
    <property type="term" value="P:DNA integration"/>
    <property type="evidence" value="ECO:0007669"/>
    <property type="project" value="UniProtKB-KW"/>
</dbReference>
<gene>
    <name evidence="8" type="ORF">ENJ40_06580</name>
</gene>
<dbReference type="GO" id="GO:0006310">
    <property type="term" value="P:DNA recombination"/>
    <property type="evidence" value="ECO:0007669"/>
    <property type="project" value="UniProtKB-KW"/>
</dbReference>
<dbReference type="Pfam" id="PF00589">
    <property type="entry name" value="Phage_integrase"/>
    <property type="match status" value="1"/>
</dbReference>
<dbReference type="CDD" id="cd00796">
    <property type="entry name" value="INT_Rci_Hp1_C"/>
    <property type="match status" value="1"/>
</dbReference>
<feature type="domain" description="Tyr recombinase" evidence="6">
    <location>
        <begin position="221"/>
        <end position="403"/>
    </location>
</feature>
<sequence>MRLDRRTLDLLFSLQEELEEKRGCKVPIRPVPYKCPRCKKTFRETPYGFKCPSCGRGPQSHLIDIAWKGKRYRFSRDPNGVPLNNYRLAKGLSVQIEAEILAGTFDPTKYAPKDRARFLFQTLVEQYLAERRKAMRPAGYQAKESWFKHRLIPHFGEMDVREIKAYHLQEFYRALLEEGELSPSSIRKCFVELRAFLNWAKRLEYIERVPELPQAIPQEEKPIKWLSMEQQALILSHVPPEHRPIFEFGFLTGLRIGELRALMWDALDLREGYAIIHRSFSLDRLVETPKEKAPKVIPLVGRIREIIEEQARNKRSMFVFSYQDRNRWIAYPYKRLLAIWKEACRKAGINISLYAAIRHSFAMQRLRGGYSYEEVGAALGHKSPQTTRRYARLRAEMVESIFSSPTKVVSLTDYRRKKNSE</sequence>
<dbReference type="Gene3D" id="1.10.443.10">
    <property type="entry name" value="Intergrase catalytic core"/>
    <property type="match status" value="1"/>
</dbReference>
<evidence type="ECO:0000256" key="2">
    <source>
        <dbReference type="ARBA" id="ARBA00022908"/>
    </source>
</evidence>
<dbReference type="InterPro" id="IPR010998">
    <property type="entry name" value="Integrase_recombinase_N"/>
</dbReference>
<dbReference type="SUPFAM" id="SSF56349">
    <property type="entry name" value="DNA breaking-rejoining enzymes"/>
    <property type="match status" value="1"/>
</dbReference>
<dbReference type="Gene3D" id="1.10.150.130">
    <property type="match status" value="1"/>
</dbReference>
<dbReference type="InterPro" id="IPR011010">
    <property type="entry name" value="DNA_brk_join_enz"/>
</dbReference>
<feature type="domain" description="Core-binding (CB)" evidence="7">
    <location>
        <begin position="118"/>
        <end position="201"/>
    </location>
</feature>
<keyword evidence="4" id="KW-0233">DNA recombination</keyword>
<accession>A0A7C3GVA0</accession>
<evidence type="ECO:0000313" key="8">
    <source>
        <dbReference type="EMBL" id="HFC98104.1"/>
    </source>
</evidence>
<proteinExistence type="inferred from homology"/>
<reference evidence="8" key="1">
    <citation type="journal article" date="2020" name="mSystems">
        <title>Genome- and Community-Level Interaction Insights into Carbon Utilization and Element Cycling Functions of Hydrothermarchaeota in Hydrothermal Sediment.</title>
        <authorList>
            <person name="Zhou Z."/>
            <person name="Liu Y."/>
            <person name="Xu W."/>
            <person name="Pan J."/>
            <person name="Luo Z.H."/>
            <person name="Li M."/>
        </authorList>
    </citation>
    <scope>NUCLEOTIDE SEQUENCE [LARGE SCALE GENOMIC DNA]</scope>
    <source>
        <strain evidence="8">HyVt-483</strain>
    </source>
</reference>
<keyword evidence="2" id="KW-0229">DNA integration</keyword>